<name>A0A286URJ9_9AGAM</name>
<dbReference type="Pfam" id="PF00004">
    <property type="entry name" value="AAA"/>
    <property type="match status" value="1"/>
</dbReference>
<accession>A0A286URJ9</accession>
<reference evidence="16 17" key="1">
    <citation type="journal article" date="2017" name="Mol. Ecol.">
        <title>Comparative and population genomic landscape of Phellinus noxius: A hypervariable fungus causing root rot in trees.</title>
        <authorList>
            <person name="Chung C.L."/>
            <person name="Lee T.J."/>
            <person name="Akiba M."/>
            <person name="Lee H.H."/>
            <person name="Kuo T.H."/>
            <person name="Liu D."/>
            <person name="Ke H.M."/>
            <person name="Yokoi T."/>
            <person name="Roa M.B."/>
            <person name="Lu M.J."/>
            <person name="Chang Y.Y."/>
            <person name="Ann P.J."/>
            <person name="Tsai J.N."/>
            <person name="Chen C.Y."/>
            <person name="Tzean S.S."/>
            <person name="Ota Y."/>
            <person name="Hattori T."/>
            <person name="Sahashi N."/>
            <person name="Liou R.F."/>
            <person name="Kikuchi T."/>
            <person name="Tsai I.J."/>
        </authorList>
    </citation>
    <scope>NUCLEOTIDE SEQUENCE [LARGE SCALE GENOMIC DNA]</scope>
    <source>
        <strain evidence="16 17">FFPRI411160</strain>
    </source>
</reference>
<keyword evidence="9" id="KW-0653">Protein transport</keyword>
<evidence type="ECO:0000256" key="2">
    <source>
        <dbReference type="ARBA" id="ARBA00006914"/>
    </source>
</evidence>
<evidence type="ECO:0000256" key="6">
    <source>
        <dbReference type="ARBA" id="ARBA00022753"/>
    </source>
</evidence>
<evidence type="ECO:0000256" key="5">
    <source>
        <dbReference type="ARBA" id="ARBA00022741"/>
    </source>
</evidence>
<evidence type="ECO:0000313" key="16">
    <source>
        <dbReference type="EMBL" id="PAV22233.1"/>
    </source>
</evidence>
<dbReference type="EC" id="3.6.4.6" evidence="3"/>
<evidence type="ECO:0000256" key="12">
    <source>
        <dbReference type="RuleBase" id="RU003651"/>
    </source>
</evidence>
<evidence type="ECO:0000259" key="15">
    <source>
        <dbReference type="SMART" id="SM00745"/>
    </source>
</evidence>
<dbReference type="PROSITE" id="PS00674">
    <property type="entry name" value="AAA"/>
    <property type="match status" value="1"/>
</dbReference>
<dbReference type="InParanoid" id="A0A286URJ9"/>
<evidence type="ECO:0000256" key="9">
    <source>
        <dbReference type="ARBA" id="ARBA00022927"/>
    </source>
</evidence>
<evidence type="ECO:0000313" key="17">
    <source>
        <dbReference type="Proteomes" id="UP000217199"/>
    </source>
</evidence>
<dbReference type="InterPro" id="IPR007330">
    <property type="entry name" value="MIT_dom"/>
</dbReference>
<dbReference type="InterPro" id="IPR003593">
    <property type="entry name" value="AAA+_ATPase"/>
</dbReference>
<dbReference type="GO" id="GO:0010008">
    <property type="term" value="C:endosome membrane"/>
    <property type="evidence" value="ECO:0007669"/>
    <property type="project" value="UniProtKB-SubCell"/>
</dbReference>
<dbReference type="SMART" id="SM00382">
    <property type="entry name" value="AAA"/>
    <property type="match status" value="1"/>
</dbReference>
<dbReference type="OrthoDB" id="29072at2759"/>
<feature type="domain" description="MIT" evidence="15">
    <location>
        <begin position="3"/>
        <end position="80"/>
    </location>
</feature>
<evidence type="ECO:0000256" key="8">
    <source>
        <dbReference type="ARBA" id="ARBA00022840"/>
    </source>
</evidence>
<dbReference type="GO" id="GO:0016887">
    <property type="term" value="F:ATP hydrolysis activity"/>
    <property type="evidence" value="ECO:0007669"/>
    <property type="project" value="InterPro"/>
</dbReference>
<dbReference type="Proteomes" id="UP000217199">
    <property type="component" value="Unassembled WGS sequence"/>
</dbReference>
<dbReference type="FunFam" id="1.20.58.80:FF:000004">
    <property type="entry name" value="Vacuolar protein sorting-associated protein 4"/>
    <property type="match status" value="1"/>
</dbReference>
<evidence type="ECO:0000256" key="13">
    <source>
        <dbReference type="SAM" id="MobiDB-lite"/>
    </source>
</evidence>
<keyword evidence="5 12" id="KW-0547">Nucleotide-binding</keyword>
<evidence type="ECO:0000256" key="3">
    <source>
        <dbReference type="ARBA" id="ARBA00012674"/>
    </source>
</evidence>
<feature type="domain" description="AAA+ ATPase" evidence="14">
    <location>
        <begin position="165"/>
        <end position="300"/>
    </location>
</feature>
<evidence type="ECO:0000256" key="10">
    <source>
        <dbReference type="ARBA" id="ARBA00023136"/>
    </source>
</evidence>
<gene>
    <name evidence="16" type="ORF">PNOK_0219000</name>
</gene>
<dbReference type="AlphaFoldDB" id="A0A286URJ9"/>
<dbReference type="EMBL" id="NBII01000002">
    <property type="protein sequence ID" value="PAV22233.1"/>
    <property type="molecule type" value="Genomic_DNA"/>
</dbReference>
<keyword evidence="10" id="KW-0472">Membrane</keyword>
<keyword evidence="17" id="KW-1185">Reference proteome</keyword>
<dbReference type="SUPFAM" id="SSF52540">
    <property type="entry name" value="P-loop containing nucleoside triphosphate hydrolases"/>
    <property type="match status" value="1"/>
</dbReference>
<keyword evidence="4" id="KW-0813">Transport</keyword>
<dbReference type="FunCoup" id="A0A286URJ9">
    <property type="interactions" value="496"/>
</dbReference>
<dbReference type="Gene3D" id="1.10.8.60">
    <property type="match status" value="1"/>
</dbReference>
<evidence type="ECO:0000259" key="14">
    <source>
        <dbReference type="SMART" id="SM00382"/>
    </source>
</evidence>
<comment type="caution">
    <text evidence="16">The sequence shown here is derived from an EMBL/GenBank/DDBJ whole genome shotgun (WGS) entry which is preliminary data.</text>
</comment>
<comment type="subcellular location">
    <subcellularLocation>
        <location evidence="1">Endosome membrane</location>
        <topology evidence="1">Peripheral membrane protein</topology>
    </subcellularLocation>
</comment>
<dbReference type="GO" id="GO:0045324">
    <property type="term" value="P:late endosome to vacuole transport"/>
    <property type="evidence" value="ECO:0007669"/>
    <property type="project" value="UniProtKB-ARBA"/>
</dbReference>
<dbReference type="Pfam" id="PF17862">
    <property type="entry name" value="AAA_lid_3"/>
    <property type="match status" value="1"/>
</dbReference>
<dbReference type="Gene3D" id="3.40.50.300">
    <property type="entry name" value="P-loop containing nucleotide triphosphate hydrolases"/>
    <property type="match status" value="1"/>
</dbReference>
<keyword evidence="6" id="KW-0967">Endosome</keyword>
<dbReference type="InterPro" id="IPR003959">
    <property type="entry name" value="ATPase_AAA_core"/>
</dbReference>
<comment type="similarity">
    <text evidence="2 12">Belongs to the AAA ATPase family.</text>
</comment>
<dbReference type="InterPro" id="IPR003960">
    <property type="entry name" value="ATPase_AAA_CS"/>
</dbReference>
<comment type="catalytic activity">
    <reaction evidence="11">
        <text>ATP + H2O = ADP + phosphate + H(+)</text>
        <dbReference type="Rhea" id="RHEA:13065"/>
        <dbReference type="ChEBI" id="CHEBI:15377"/>
        <dbReference type="ChEBI" id="CHEBI:15378"/>
        <dbReference type="ChEBI" id="CHEBI:30616"/>
        <dbReference type="ChEBI" id="CHEBI:43474"/>
        <dbReference type="ChEBI" id="CHEBI:456216"/>
        <dbReference type="EC" id="3.6.4.6"/>
    </reaction>
</comment>
<dbReference type="InterPro" id="IPR041569">
    <property type="entry name" value="AAA_lid_3"/>
</dbReference>
<evidence type="ECO:0000256" key="11">
    <source>
        <dbReference type="ARBA" id="ARBA00048883"/>
    </source>
</evidence>
<dbReference type="SUPFAM" id="SSF116846">
    <property type="entry name" value="MIT domain"/>
    <property type="match status" value="1"/>
</dbReference>
<evidence type="ECO:0000256" key="1">
    <source>
        <dbReference type="ARBA" id="ARBA00004481"/>
    </source>
</evidence>
<dbReference type="Pfam" id="PF09336">
    <property type="entry name" value="Vps4_C"/>
    <property type="match status" value="1"/>
</dbReference>
<dbReference type="GO" id="GO:0007033">
    <property type="term" value="P:vacuole organization"/>
    <property type="evidence" value="ECO:0007669"/>
    <property type="project" value="TreeGrafter"/>
</dbReference>
<dbReference type="PANTHER" id="PTHR23074:SF83">
    <property type="entry name" value="VACUOLAR PROTEIN SORTING-ASSOCIATED PROTEIN 4A"/>
    <property type="match status" value="1"/>
</dbReference>
<dbReference type="GO" id="GO:0015031">
    <property type="term" value="P:protein transport"/>
    <property type="evidence" value="ECO:0007669"/>
    <property type="project" value="UniProtKB-KW"/>
</dbReference>
<dbReference type="GO" id="GO:0016197">
    <property type="term" value="P:endosomal transport"/>
    <property type="evidence" value="ECO:0007669"/>
    <property type="project" value="TreeGrafter"/>
</dbReference>
<dbReference type="PANTHER" id="PTHR23074">
    <property type="entry name" value="AAA DOMAIN-CONTAINING"/>
    <property type="match status" value="1"/>
</dbReference>
<dbReference type="Gene3D" id="1.20.58.80">
    <property type="entry name" value="Phosphotransferase system, lactose/cellobiose-type IIA subunit"/>
    <property type="match status" value="1"/>
</dbReference>
<keyword evidence="7" id="KW-0378">Hydrolase</keyword>
<protein>
    <recommendedName>
        <fullName evidence="3">vesicle-fusing ATPase</fullName>
        <ecNumber evidence="3">3.6.4.6</ecNumber>
    </recommendedName>
</protein>
<proteinExistence type="inferred from homology"/>
<dbReference type="GO" id="GO:0005524">
    <property type="term" value="F:ATP binding"/>
    <property type="evidence" value="ECO:0007669"/>
    <property type="project" value="UniProtKB-KW"/>
</dbReference>
<dbReference type="FunFam" id="1.10.8.60:FF:000015">
    <property type="entry name" value="vacuolar protein sorting-associated protein 4A"/>
    <property type="match status" value="1"/>
</dbReference>
<evidence type="ECO:0000256" key="7">
    <source>
        <dbReference type="ARBA" id="ARBA00022801"/>
    </source>
</evidence>
<dbReference type="STRING" id="2282107.A0A286URJ9"/>
<sequence>MSNSNSLDNAIKIVQRAIDDDTNQNFPEAYKNYMNALDYFMIALRYEKNDKMKTLIRGKIKEYLARAEALKTHIQKNEEHRSRRAVGANGNASGGTGGSGKSTDEDDTDPELKKLRAGLSGAILTDKPNVKWDDVAGLEGAKDALKEAVILPIKFPHLFTGKRTPWRGILLYGPPGTGKSYLAKAVATEANSTFFSVSSSDLVSKWMGESERLVKQLFQMARENKPAIIFIDEVDSLCGSRGEGESEASRRIKTEFLVQMNGVGHDDTGVLVLGATNIPWQLDNAIKRRFEKRIYIPLPGPEARKRMFELNVGSTPCELSQKDYRHLADNTPGYSGSDIAIVVRDALMQPVRKVLSATHFKRTGENGGKWTPCSPGDPAAVEKTWTDIGTDELQEPPLKLNDFIKAIDTVRPTVTEDDIKRHVDWTNDSGNSGD</sequence>
<organism evidence="16 17">
    <name type="scientific">Pyrrhoderma noxium</name>
    <dbReference type="NCBI Taxonomy" id="2282107"/>
    <lineage>
        <taxon>Eukaryota</taxon>
        <taxon>Fungi</taxon>
        <taxon>Dikarya</taxon>
        <taxon>Basidiomycota</taxon>
        <taxon>Agaricomycotina</taxon>
        <taxon>Agaricomycetes</taxon>
        <taxon>Hymenochaetales</taxon>
        <taxon>Hymenochaetaceae</taxon>
        <taxon>Pyrrhoderma</taxon>
    </lineage>
</organism>
<dbReference type="InterPro" id="IPR050304">
    <property type="entry name" value="MT-severing_AAA_ATPase"/>
</dbReference>
<dbReference type="SMART" id="SM00745">
    <property type="entry name" value="MIT"/>
    <property type="match status" value="1"/>
</dbReference>
<dbReference type="CDD" id="cd19521">
    <property type="entry name" value="RecA-like_VPS4"/>
    <property type="match status" value="1"/>
</dbReference>
<dbReference type="InterPro" id="IPR036181">
    <property type="entry name" value="MIT_dom_sf"/>
</dbReference>
<dbReference type="Pfam" id="PF04212">
    <property type="entry name" value="MIT"/>
    <property type="match status" value="1"/>
</dbReference>
<dbReference type="InterPro" id="IPR015415">
    <property type="entry name" value="Spast_Vps4_C"/>
</dbReference>
<dbReference type="InterPro" id="IPR027417">
    <property type="entry name" value="P-loop_NTPase"/>
</dbReference>
<feature type="region of interest" description="Disordered" evidence="13">
    <location>
        <begin position="74"/>
        <end position="110"/>
    </location>
</feature>
<dbReference type="FunFam" id="3.40.50.300:FF:000043">
    <property type="entry name" value="Vacuolar protein sorting-associated protein 4"/>
    <property type="match status" value="1"/>
</dbReference>
<evidence type="ECO:0000256" key="4">
    <source>
        <dbReference type="ARBA" id="ARBA00022448"/>
    </source>
</evidence>
<keyword evidence="8 12" id="KW-0067">ATP-binding</keyword>